<reference evidence="2" key="1">
    <citation type="submission" date="2022-11" db="UniProtKB">
        <authorList>
            <consortium name="WormBaseParasite"/>
        </authorList>
    </citation>
    <scope>IDENTIFICATION</scope>
</reference>
<name>A0AC34F7S5_9BILA</name>
<protein>
    <submittedName>
        <fullName evidence="2">Plus3 domain-containing protein</fullName>
    </submittedName>
</protein>
<evidence type="ECO:0000313" key="2">
    <source>
        <dbReference type="WBParaSite" id="ES5_v2.g13253.t1"/>
    </source>
</evidence>
<dbReference type="Proteomes" id="UP000887579">
    <property type="component" value="Unplaced"/>
</dbReference>
<proteinExistence type="predicted"/>
<evidence type="ECO:0000313" key="1">
    <source>
        <dbReference type="Proteomes" id="UP000887579"/>
    </source>
</evidence>
<sequence length="576" mass="66133">MSTKDRCKPDKADFSCDESLTVQYTYENLNEAERSDSDGFEKEELKVAGVKTDLFKKRETSKRYFTGSSLSLQNPFEFPRQEEDQNKHPETAQFKASQKLCNPNKENLNVKERSNTPVVQSSSSTGNLQQQQSDHREIGNEQFTPNPFEFPRQEEDEKKRPEMAQFKASQKLCNPNKENLNVKENTPVVQSSSSTGNLQQQQSDHHEIGNRQFTPDDDVRRPRRAAAAASLSTFVESGTDDEDVGGSKRKKKANLSKKPPKRARRQTDSSDSEEDKDIDMRNLTEKERELQIFKHIEHQELLKTSPTPQSQPRDEESEKESEKEEEEEEESDESEVELDTEFHKPSEIAKKMDKKNAIAELVKSRKEKKNNEEKKRDQVLDVDKIFGGNSKEEKSDSDDSSSSDSSASDSEESDNQADNNSRPQGEEVNRYEQLNEIRLSRHKLSKLCHTPFFDKTVLGCFVRIGVGQVNGLQVYRAAQVVAVVESTKVYSFEATKTNKAFRLKHGPDERVWRLEFASNSEITNSEYFKWRDAMKKAKLPLPTTDYIEKKRNDIIAALNYQFTDEDVKKVIIIIKQ</sequence>
<organism evidence="1 2">
    <name type="scientific">Panagrolaimus sp. ES5</name>
    <dbReference type="NCBI Taxonomy" id="591445"/>
    <lineage>
        <taxon>Eukaryota</taxon>
        <taxon>Metazoa</taxon>
        <taxon>Ecdysozoa</taxon>
        <taxon>Nematoda</taxon>
        <taxon>Chromadorea</taxon>
        <taxon>Rhabditida</taxon>
        <taxon>Tylenchina</taxon>
        <taxon>Panagrolaimomorpha</taxon>
        <taxon>Panagrolaimoidea</taxon>
        <taxon>Panagrolaimidae</taxon>
        <taxon>Panagrolaimus</taxon>
    </lineage>
</organism>
<accession>A0AC34F7S5</accession>
<dbReference type="WBParaSite" id="ES5_v2.g13253.t1">
    <property type="protein sequence ID" value="ES5_v2.g13253.t1"/>
    <property type="gene ID" value="ES5_v2.g13253"/>
</dbReference>